<organism evidence="1">
    <name type="scientific">Fusarium oxysporum f. sp. melonis 26406</name>
    <dbReference type="NCBI Taxonomy" id="1089452"/>
    <lineage>
        <taxon>Eukaryota</taxon>
        <taxon>Fungi</taxon>
        <taxon>Dikarya</taxon>
        <taxon>Ascomycota</taxon>
        <taxon>Pezizomycotina</taxon>
        <taxon>Sordariomycetes</taxon>
        <taxon>Hypocreomycetidae</taxon>
        <taxon>Hypocreales</taxon>
        <taxon>Nectriaceae</taxon>
        <taxon>Fusarium</taxon>
        <taxon>Fusarium oxysporum species complex</taxon>
    </lineage>
</organism>
<dbReference type="AlphaFoldDB" id="W9YWU6"/>
<sequence>MRAVMRVMRRVIPNKTRTLERRITRCRTNRNSASYPGLGWSYLKLYFSSQ</sequence>
<proteinExistence type="predicted"/>
<dbReference type="VEuPathDB" id="FungiDB:FOMG_19603"/>
<dbReference type="HOGENOM" id="CLU_3125126_0_0_1"/>
<name>W9YWU6_FUSOX</name>
<reference evidence="1" key="2">
    <citation type="submission" date="2014-02" db="EMBL/GenBank/DDBJ databases">
        <title>Annotation of the Genome Sequence of Fusarium oxysporum f. sp. melonis 26406.</title>
        <authorList>
            <consortium name="The Broad Institute Genomics Platform"/>
            <person name="Ma L.-J."/>
            <person name="Corby-Kistler H."/>
            <person name="Broz K."/>
            <person name="Gale L.R."/>
            <person name="Jonkers W."/>
            <person name="O'Donnell K."/>
            <person name="Ploetz R."/>
            <person name="Steinberg C."/>
            <person name="Schwartz D.C."/>
            <person name="VanEtten H."/>
            <person name="Zhou S."/>
            <person name="Young S.K."/>
            <person name="Zeng Q."/>
            <person name="Gargeya S."/>
            <person name="Fitzgerald M."/>
            <person name="Abouelleil A."/>
            <person name="Alvarado L."/>
            <person name="Chapman S.B."/>
            <person name="Gainer-Dewar J."/>
            <person name="Goldberg J."/>
            <person name="Griggs A."/>
            <person name="Gujja S."/>
            <person name="Hansen M."/>
            <person name="Howarth C."/>
            <person name="Imamovic A."/>
            <person name="Ireland A."/>
            <person name="Larimer J."/>
            <person name="McCowan C."/>
            <person name="Murphy C."/>
            <person name="Pearson M."/>
            <person name="Poon T.W."/>
            <person name="Priest M."/>
            <person name="Roberts A."/>
            <person name="Saif S."/>
            <person name="Shea T."/>
            <person name="Sykes S."/>
            <person name="Wortman J."/>
            <person name="Nusbaum C."/>
            <person name="Birren B."/>
        </authorList>
    </citation>
    <scope>NUCLEOTIDE SEQUENCE</scope>
    <source>
        <strain evidence="1">26406</strain>
    </source>
</reference>
<dbReference type="Proteomes" id="UP000030703">
    <property type="component" value="Unassembled WGS sequence"/>
</dbReference>
<protein>
    <submittedName>
        <fullName evidence="1">Uncharacterized protein</fullName>
    </submittedName>
</protein>
<accession>W9YWU6</accession>
<evidence type="ECO:0000313" key="1">
    <source>
        <dbReference type="EMBL" id="EXK23635.1"/>
    </source>
</evidence>
<gene>
    <name evidence="1" type="ORF">FOMG_19603</name>
</gene>
<dbReference type="EMBL" id="KI980677">
    <property type="protein sequence ID" value="EXK23635.1"/>
    <property type="molecule type" value="Genomic_DNA"/>
</dbReference>
<reference evidence="1" key="1">
    <citation type="submission" date="2012-04" db="EMBL/GenBank/DDBJ databases">
        <title>The Genome Sequence of Fusarium oxysporum melonis.</title>
        <authorList>
            <consortium name="The Broad Institute Genome Sequencing Platform"/>
            <person name="Ma L.-J."/>
            <person name="Gale L.R."/>
            <person name="Schwartz D.C."/>
            <person name="Zhou S."/>
            <person name="Corby-Kistler H."/>
            <person name="Young S.K."/>
            <person name="Zeng Q."/>
            <person name="Gargeya S."/>
            <person name="Fitzgerald M."/>
            <person name="Haas B."/>
            <person name="Abouelleil A."/>
            <person name="Alvarado L."/>
            <person name="Arachchi H.M."/>
            <person name="Berlin A."/>
            <person name="Brown A."/>
            <person name="Chapman S.B."/>
            <person name="Chen Z."/>
            <person name="Dunbar C."/>
            <person name="Freedman E."/>
            <person name="Gearin G."/>
            <person name="Goldberg J."/>
            <person name="Griggs A."/>
            <person name="Gujja S."/>
            <person name="Heiman D."/>
            <person name="Howarth C."/>
            <person name="Larson L."/>
            <person name="Lui A."/>
            <person name="MacDonald P.J.P."/>
            <person name="Montmayeur A."/>
            <person name="Murphy C."/>
            <person name="Neiman D."/>
            <person name="Pearson M."/>
            <person name="Priest M."/>
            <person name="Roberts A."/>
            <person name="Saif S."/>
            <person name="Shea T."/>
            <person name="Shenoy N."/>
            <person name="Sisk P."/>
            <person name="Stolte C."/>
            <person name="Sykes S."/>
            <person name="Wortman J."/>
            <person name="Nusbaum C."/>
            <person name="Birren B."/>
        </authorList>
    </citation>
    <scope>NUCLEOTIDE SEQUENCE</scope>
    <source>
        <strain evidence="1">26406</strain>
    </source>
</reference>